<reference evidence="9" key="1">
    <citation type="submission" date="2022-03" db="EMBL/GenBank/DDBJ databases">
        <authorList>
            <person name="Martin C."/>
        </authorList>
    </citation>
    <scope>NUCLEOTIDE SEQUENCE</scope>
</reference>
<dbReference type="PANTHER" id="PTHR24329">
    <property type="entry name" value="HOMEOBOX PROTEIN ARISTALESS"/>
    <property type="match status" value="1"/>
</dbReference>
<feature type="region of interest" description="Disordered" evidence="7">
    <location>
        <begin position="363"/>
        <end position="394"/>
    </location>
</feature>
<keyword evidence="2 5" id="KW-0238">DNA-binding</keyword>
<feature type="region of interest" description="Disordered" evidence="7">
    <location>
        <begin position="95"/>
        <end position="236"/>
    </location>
</feature>
<dbReference type="PROSITE" id="PS00027">
    <property type="entry name" value="HOMEOBOX_1"/>
    <property type="match status" value="1"/>
</dbReference>
<dbReference type="Gene3D" id="1.10.10.60">
    <property type="entry name" value="Homeodomain-like"/>
    <property type="match status" value="1"/>
</dbReference>
<gene>
    <name evidence="9" type="ORF">OFUS_LOCUS1866</name>
</gene>
<dbReference type="GO" id="GO:0000977">
    <property type="term" value="F:RNA polymerase II transcription regulatory region sequence-specific DNA binding"/>
    <property type="evidence" value="ECO:0007669"/>
    <property type="project" value="TreeGrafter"/>
</dbReference>
<feature type="compositionally biased region" description="Polar residues" evidence="7">
    <location>
        <begin position="187"/>
        <end position="203"/>
    </location>
</feature>
<keyword evidence="10" id="KW-1185">Reference proteome</keyword>
<evidence type="ECO:0000259" key="8">
    <source>
        <dbReference type="PROSITE" id="PS50071"/>
    </source>
</evidence>
<dbReference type="AlphaFoldDB" id="A0A8S4N0Y2"/>
<name>A0A8S4N0Y2_OWEFU</name>
<evidence type="ECO:0000256" key="1">
    <source>
        <dbReference type="ARBA" id="ARBA00004123"/>
    </source>
</evidence>
<feature type="compositionally biased region" description="Acidic residues" evidence="7">
    <location>
        <begin position="206"/>
        <end position="225"/>
    </location>
</feature>
<dbReference type="EMBL" id="CAIIXF020000001">
    <property type="protein sequence ID" value="CAH1774400.1"/>
    <property type="molecule type" value="Genomic_DNA"/>
</dbReference>
<feature type="DNA-binding region" description="Homeobox" evidence="5">
    <location>
        <begin position="247"/>
        <end position="306"/>
    </location>
</feature>
<evidence type="ECO:0000313" key="9">
    <source>
        <dbReference type="EMBL" id="CAH1774400.1"/>
    </source>
</evidence>
<evidence type="ECO:0000313" key="10">
    <source>
        <dbReference type="Proteomes" id="UP000749559"/>
    </source>
</evidence>
<dbReference type="CDD" id="cd00086">
    <property type="entry name" value="homeodomain"/>
    <property type="match status" value="1"/>
</dbReference>
<comment type="caution">
    <text evidence="9">The sequence shown here is derived from an EMBL/GenBank/DDBJ whole genome shotgun (WGS) entry which is preliminary data.</text>
</comment>
<dbReference type="OrthoDB" id="6159439at2759"/>
<dbReference type="PANTHER" id="PTHR24329:SF543">
    <property type="entry name" value="FI01017P-RELATED"/>
    <property type="match status" value="1"/>
</dbReference>
<dbReference type="SUPFAM" id="SSF46689">
    <property type="entry name" value="Homeodomain-like"/>
    <property type="match status" value="1"/>
</dbReference>
<evidence type="ECO:0000256" key="4">
    <source>
        <dbReference type="ARBA" id="ARBA00023242"/>
    </source>
</evidence>
<evidence type="ECO:0000256" key="7">
    <source>
        <dbReference type="SAM" id="MobiDB-lite"/>
    </source>
</evidence>
<organism evidence="9 10">
    <name type="scientific">Owenia fusiformis</name>
    <name type="common">Polychaete worm</name>
    <dbReference type="NCBI Taxonomy" id="6347"/>
    <lineage>
        <taxon>Eukaryota</taxon>
        <taxon>Metazoa</taxon>
        <taxon>Spiralia</taxon>
        <taxon>Lophotrochozoa</taxon>
        <taxon>Annelida</taxon>
        <taxon>Polychaeta</taxon>
        <taxon>Sedentaria</taxon>
        <taxon>Canalipalpata</taxon>
        <taxon>Sabellida</taxon>
        <taxon>Oweniida</taxon>
        <taxon>Oweniidae</taxon>
        <taxon>Owenia</taxon>
    </lineage>
</organism>
<protein>
    <recommendedName>
        <fullName evidence="8">Homeobox domain-containing protein</fullName>
    </recommendedName>
</protein>
<sequence>MALEHNENLDIQMAQTESLFTADHSEQENLGLNNTPPQKDIRDDIEASGYIEEEQLIHGQTIGTEDNLNITKEHFQVVCSNSDVSTNEVTVGNAGASELAGPTQSQMPQSDPPALNQHDTLGLAASSPCGEQQDPPQLEPNDAHQSQYIDTTSQQTQSAPQYIPCADTDDALTGTTGHLGHQLQQTSAPSEGDQISTSLQQAQPEFELDSSQDLSDADLSEDATGDSDGVLSGLNFDDDKYITSKKQRRNRTTFTVEQLRELEGVFQHTHYPDCTLREQIADKVKLTEARVQVWFQNRRAKWRKQEKSMARMYEMWRHKMQQVPGYPPLMPPYSNAGMPGMSRPPSSMFVPRLPLSVPPMYPPGQYPPGPSGPTRYSMPNGGQLQSQLPGDVPKVRLEPSPARHYEDEMMSRNLKDSFMMSSNPAHVPNNIMKPI</sequence>
<dbReference type="InterPro" id="IPR017970">
    <property type="entry name" value="Homeobox_CS"/>
</dbReference>
<feature type="compositionally biased region" description="Polar residues" evidence="7">
    <location>
        <begin position="143"/>
        <end position="160"/>
    </location>
</feature>
<dbReference type="InterPro" id="IPR001356">
    <property type="entry name" value="HD"/>
</dbReference>
<keyword evidence="3 5" id="KW-0371">Homeobox</keyword>
<accession>A0A8S4N0Y2</accession>
<evidence type="ECO:0000256" key="2">
    <source>
        <dbReference type="ARBA" id="ARBA00023125"/>
    </source>
</evidence>
<dbReference type="SMART" id="SM00389">
    <property type="entry name" value="HOX"/>
    <property type="match status" value="1"/>
</dbReference>
<feature type="domain" description="Homeobox" evidence="8">
    <location>
        <begin position="245"/>
        <end position="305"/>
    </location>
</feature>
<dbReference type="Pfam" id="PF00046">
    <property type="entry name" value="Homeodomain"/>
    <property type="match status" value="1"/>
</dbReference>
<comment type="subcellular location">
    <subcellularLocation>
        <location evidence="1 5 6">Nucleus</location>
    </subcellularLocation>
</comment>
<dbReference type="InterPro" id="IPR050649">
    <property type="entry name" value="Paired_Homeobox_TFs"/>
</dbReference>
<proteinExistence type="predicted"/>
<keyword evidence="4 5" id="KW-0539">Nucleus</keyword>
<evidence type="ECO:0000256" key="5">
    <source>
        <dbReference type="PROSITE-ProRule" id="PRU00108"/>
    </source>
</evidence>
<feature type="compositionally biased region" description="Low complexity" evidence="7">
    <location>
        <begin position="171"/>
        <end position="186"/>
    </location>
</feature>
<dbReference type="InterPro" id="IPR009057">
    <property type="entry name" value="Homeodomain-like_sf"/>
</dbReference>
<evidence type="ECO:0000256" key="6">
    <source>
        <dbReference type="RuleBase" id="RU000682"/>
    </source>
</evidence>
<evidence type="ECO:0000256" key="3">
    <source>
        <dbReference type="ARBA" id="ARBA00023155"/>
    </source>
</evidence>
<dbReference type="Proteomes" id="UP000749559">
    <property type="component" value="Unassembled WGS sequence"/>
</dbReference>
<dbReference type="FunFam" id="1.10.10.60:FF:000291">
    <property type="entry name" value="ALX homeobox protein 1"/>
    <property type="match status" value="1"/>
</dbReference>
<dbReference type="GO" id="GO:0000981">
    <property type="term" value="F:DNA-binding transcription factor activity, RNA polymerase II-specific"/>
    <property type="evidence" value="ECO:0007669"/>
    <property type="project" value="InterPro"/>
</dbReference>
<dbReference type="GO" id="GO:0005634">
    <property type="term" value="C:nucleus"/>
    <property type="evidence" value="ECO:0007669"/>
    <property type="project" value="UniProtKB-SubCell"/>
</dbReference>
<dbReference type="PROSITE" id="PS50071">
    <property type="entry name" value="HOMEOBOX_2"/>
    <property type="match status" value="1"/>
</dbReference>